<reference evidence="3" key="2">
    <citation type="submission" date="2025-09" db="UniProtKB">
        <authorList>
            <consortium name="Ensembl"/>
        </authorList>
    </citation>
    <scope>IDENTIFICATION</scope>
</reference>
<dbReference type="SUPFAM" id="SSF56436">
    <property type="entry name" value="C-type lectin-like"/>
    <property type="match status" value="1"/>
</dbReference>
<reference evidence="3" key="1">
    <citation type="submission" date="2025-08" db="UniProtKB">
        <authorList>
            <consortium name="Ensembl"/>
        </authorList>
    </citation>
    <scope>IDENTIFICATION</scope>
</reference>
<protein>
    <recommendedName>
        <fullName evidence="2">C-type lectin domain-containing protein</fullName>
    </recommendedName>
</protein>
<comment type="subcellular location">
    <subcellularLocation>
        <location evidence="1">Cell membrane</location>
        <topology evidence="1">Single-pass type II membrane protein</topology>
    </subcellularLocation>
</comment>
<evidence type="ECO:0000313" key="3">
    <source>
        <dbReference type="Ensembl" id="ENSACIP00000011706.1"/>
    </source>
</evidence>
<dbReference type="AlphaFoldDB" id="A0A3Q0RMA1"/>
<dbReference type="Proteomes" id="UP000261340">
    <property type="component" value="Unplaced"/>
</dbReference>
<dbReference type="CDD" id="cd00037">
    <property type="entry name" value="CLECT"/>
    <property type="match status" value="1"/>
</dbReference>
<accession>A0A3Q0RMA1</accession>
<proteinExistence type="predicted"/>
<feature type="domain" description="C-type lectin" evidence="2">
    <location>
        <begin position="19"/>
        <end position="127"/>
    </location>
</feature>
<keyword evidence="4" id="KW-1185">Reference proteome</keyword>
<evidence type="ECO:0000259" key="2">
    <source>
        <dbReference type="PROSITE" id="PS50041"/>
    </source>
</evidence>
<sequence>SCPDLDSATPELSFCTSLHFYTEPKSWNDALEHCQTQNSSLVQITNETVKDDVYLVWQDDNSSQAGVWIGLERSIFGNNPEWKWISGSKLMHSQLNSSFPVNPLNNHCGKIIIDDESEEFKWQDADCHNFWFQTPCLCKTQNR</sequence>
<dbReference type="STRING" id="61819.ENSACIP00000011706"/>
<name>A0A3Q0RMA1_AMPCI</name>
<dbReference type="PANTHER" id="PTHR45710">
    <property type="entry name" value="C-TYPE LECTIN DOMAIN-CONTAINING PROTEIN 180"/>
    <property type="match status" value="1"/>
</dbReference>
<dbReference type="InterPro" id="IPR016187">
    <property type="entry name" value="CTDL_fold"/>
</dbReference>
<evidence type="ECO:0000256" key="1">
    <source>
        <dbReference type="ARBA" id="ARBA00004401"/>
    </source>
</evidence>
<dbReference type="InterPro" id="IPR001304">
    <property type="entry name" value="C-type_lectin-like"/>
</dbReference>
<dbReference type="Pfam" id="PF00059">
    <property type="entry name" value="Lectin_C"/>
    <property type="match status" value="1"/>
</dbReference>
<dbReference type="PROSITE" id="PS50041">
    <property type="entry name" value="C_TYPE_LECTIN_2"/>
    <property type="match status" value="1"/>
</dbReference>
<dbReference type="Gene3D" id="3.10.100.10">
    <property type="entry name" value="Mannose-Binding Protein A, subunit A"/>
    <property type="match status" value="1"/>
</dbReference>
<dbReference type="Ensembl" id="ENSACIT00000012037.1">
    <property type="protein sequence ID" value="ENSACIP00000011706.1"/>
    <property type="gene ID" value="ENSACIG00000009141.1"/>
</dbReference>
<dbReference type="InterPro" id="IPR050828">
    <property type="entry name" value="C-type_lectin/matrix_domain"/>
</dbReference>
<dbReference type="GO" id="GO:0005886">
    <property type="term" value="C:plasma membrane"/>
    <property type="evidence" value="ECO:0007669"/>
    <property type="project" value="UniProtKB-SubCell"/>
</dbReference>
<organism evidence="3 4">
    <name type="scientific">Amphilophus citrinellus</name>
    <name type="common">Midas cichlid</name>
    <name type="synonym">Cichlasoma citrinellum</name>
    <dbReference type="NCBI Taxonomy" id="61819"/>
    <lineage>
        <taxon>Eukaryota</taxon>
        <taxon>Metazoa</taxon>
        <taxon>Chordata</taxon>
        <taxon>Craniata</taxon>
        <taxon>Vertebrata</taxon>
        <taxon>Euteleostomi</taxon>
        <taxon>Actinopterygii</taxon>
        <taxon>Neopterygii</taxon>
        <taxon>Teleostei</taxon>
        <taxon>Neoteleostei</taxon>
        <taxon>Acanthomorphata</taxon>
        <taxon>Ovalentaria</taxon>
        <taxon>Cichlomorphae</taxon>
        <taxon>Cichliformes</taxon>
        <taxon>Cichlidae</taxon>
        <taxon>New World cichlids</taxon>
        <taxon>Cichlasomatinae</taxon>
        <taxon>Heroini</taxon>
        <taxon>Amphilophus</taxon>
    </lineage>
</organism>
<dbReference type="InterPro" id="IPR016186">
    <property type="entry name" value="C-type_lectin-like/link_sf"/>
</dbReference>
<dbReference type="GeneTree" id="ENSGT01110000267315"/>
<dbReference type="OMA" id="RFFIMEY"/>
<dbReference type="PANTHER" id="PTHR45710:SF26">
    <property type="entry name" value="RH26557P"/>
    <property type="match status" value="1"/>
</dbReference>
<evidence type="ECO:0000313" key="4">
    <source>
        <dbReference type="Proteomes" id="UP000261340"/>
    </source>
</evidence>
<dbReference type="SMART" id="SM00034">
    <property type="entry name" value="CLECT"/>
    <property type="match status" value="1"/>
</dbReference>